<sequence>MAPPRPPICPVSTCVRCRRRTLGKGTTSIPQAGAARRARQRGCIGTARICSRRFGCGGSRMRVRQRSGVRRPGATHPLYNRNSSAPQTSPSTSSLFFQRFSKHSPDRSVPSNACSACASPQMGISKILSLESLQYSPRPSAPAGARSACASPQMGIFKFLFSDLQDTHRTALRRQTLDGNFQVSFQRSSRRSPHRSVPSNA</sequence>
<evidence type="ECO:0000313" key="3">
    <source>
        <dbReference type="Proteomes" id="UP001215598"/>
    </source>
</evidence>
<gene>
    <name evidence="2" type="ORF">B0H16DRAFT_92084</name>
</gene>
<evidence type="ECO:0000313" key="2">
    <source>
        <dbReference type="EMBL" id="KAJ7738573.1"/>
    </source>
</evidence>
<protein>
    <submittedName>
        <fullName evidence="2">Uncharacterized protein</fullName>
    </submittedName>
</protein>
<organism evidence="2 3">
    <name type="scientific">Mycena metata</name>
    <dbReference type="NCBI Taxonomy" id="1033252"/>
    <lineage>
        <taxon>Eukaryota</taxon>
        <taxon>Fungi</taxon>
        <taxon>Dikarya</taxon>
        <taxon>Basidiomycota</taxon>
        <taxon>Agaricomycotina</taxon>
        <taxon>Agaricomycetes</taxon>
        <taxon>Agaricomycetidae</taxon>
        <taxon>Agaricales</taxon>
        <taxon>Marasmiineae</taxon>
        <taxon>Mycenaceae</taxon>
        <taxon>Mycena</taxon>
    </lineage>
</organism>
<dbReference type="Proteomes" id="UP001215598">
    <property type="component" value="Unassembled WGS sequence"/>
</dbReference>
<evidence type="ECO:0000256" key="1">
    <source>
        <dbReference type="SAM" id="MobiDB-lite"/>
    </source>
</evidence>
<reference evidence="2" key="1">
    <citation type="submission" date="2023-03" db="EMBL/GenBank/DDBJ databases">
        <title>Massive genome expansion in bonnet fungi (Mycena s.s.) driven by repeated elements and novel gene families across ecological guilds.</title>
        <authorList>
            <consortium name="Lawrence Berkeley National Laboratory"/>
            <person name="Harder C.B."/>
            <person name="Miyauchi S."/>
            <person name="Viragh M."/>
            <person name="Kuo A."/>
            <person name="Thoen E."/>
            <person name="Andreopoulos B."/>
            <person name="Lu D."/>
            <person name="Skrede I."/>
            <person name="Drula E."/>
            <person name="Henrissat B."/>
            <person name="Morin E."/>
            <person name="Kohler A."/>
            <person name="Barry K."/>
            <person name="LaButti K."/>
            <person name="Morin E."/>
            <person name="Salamov A."/>
            <person name="Lipzen A."/>
            <person name="Mereny Z."/>
            <person name="Hegedus B."/>
            <person name="Baldrian P."/>
            <person name="Stursova M."/>
            <person name="Weitz H."/>
            <person name="Taylor A."/>
            <person name="Grigoriev I.V."/>
            <person name="Nagy L.G."/>
            <person name="Martin F."/>
            <person name="Kauserud H."/>
        </authorList>
    </citation>
    <scope>NUCLEOTIDE SEQUENCE</scope>
    <source>
        <strain evidence="2">CBHHK182m</strain>
    </source>
</reference>
<accession>A0AAD7IAD5</accession>
<comment type="caution">
    <text evidence="2">The sequence shown here is derived from an EMBL/GenBank/DDBJ whole genome shotgun (WGS) entry which is preliminary data.</text>
</comment>
<dbReference type="AlphaFoldDB" id="A0AAD7IAD5"/>
<name>A0AAD7IAD5_9AGAR</name>
<proteinExistence type="predicted"/>
<feature type="compositionally biased region" description="Low complexity" evidence="1">
    <location>
        <begin position="83"/>
        <end position="93"/>
    </location>
</feature>
<dbReference type="EMBL" id="JARKIB010000111">
    <property type="protein sequence ID" value="KAJ7738573.1"/>
    <property type="molecule type" value="Genomic_DNA"/>
</dbReference>
<keyword evidence="3" id="KW-1185">Reference proteome</keyword>
<feature type="region of interest" description="Disordered" evidence="1">
    <location>
        <begin position="65"/>
        <end position="93"/>
    </location>
</feature>